<dbReference type="AlphaFoldDB" id="A0A3N1GV11"/>
<evidence type="ECO:0008006" key="4">
    <source>
        <dbReference type="Google" id="ProtNLM"/>
    </source>
</evidence>
<feature type="signal peptide" evidence="1">
    <location>
        <begin position="1"/>
        <end position="22"/>
    </location>
</feature>
<evidence type="ECO:0000313" key="2">
    <source>
        <dbReference type="EMBL" id="ROP34111.1"/>
    </source>
</evidence>
<evidence type="ECO:0000313" key="3">
    <source>
        <dbReference type="Proteomes" id="UP000271683"/>
    </source>
</evidence>
<keyword evidence="1" id="KW-0732">Signal</keyword>
<accession>A0A3N1GV11</accession>
<reference evidence="2 3" key="1">
    <citation type="submission" date="2018-11" db="EMBL/GenBank/DDBJ databases">
        <title>Sequencing the genomes of 1000 actinobacteria strains.</title>
        <authorList>
            <person name="Klenk H.-P."/>
        </authorList>
    </citation>
    <scope>NUCLEOTIDE SEQUENCE [LARGE SCALE GENOMIC DNA]</scope>
    <source>
        <strain evidence="2 3">DSM 43634</strain>
    </source>
</reference>
<protein>
    <recommendedName>
        <fullName evidence="4">Ig-like domain-containing protein</fullName>
    </recommendedName>
</protein>
<dbReference type="EMBL" id="RJKL01000001">
    <property type="protein sequence ID" value="ROP34111.1"/>
    <property type="molecule type" value="Genomic_DNA"/>
</dbReference>
<dbReference type="OrthoDB" id="3372193at2"/>
<organism evidence="2 3">
    <name type="scientific">Couchioplanes caeruleus</name>
    <dbReference type="NCBI Taxonomy" id="56438"/>
    <lineage>
        <taxon>Bacteria</taxon>
        <taxon>Bacillati</taxon>
        <taxon>Actinomycetota</taxon>
        <taxon>Actinomycetes</taxon>
        <taxon>Micromonosporales</taxon>
        <taxon>Micromonosporaceae</taxon>
        <taxon>Couchioplanes</taxon>
    </lineage>
</organism>
<dbReference type="Proteomes" id="UP000271683">
    <property type="component" value="Unassembled WGS sequence"/>
</dbReference>
<sequence length="235" mass="22922">MRHLVRTGVVAALGLGLGALPAAPALGLAPGTTVGPAGHDYAAALVSGTTAAFVVGNTTVNCSQSATTGQVPAEPANTSPDGPVVSPVSPATFGNNGANCPTNVPFTTARTVSNDTNGPWTIALQYDPAGSTGTMTIPAAGVVTTITGLASCTVTVAPDGPASVSGPWRSGGEAGPPVLDFSAGVTLPIRVTGGFACPTGATTATFRATYVITDVTDPAQQITVSDGTPPPPQEG</sequence>
<comment type="caution">
    <text evidence="2">The sequence shown here is derived from an EMBL/GenBank/DDBJ whole genome shotgun (WGS) entry which is preliminary data.</text>
</comment>
<proteinExistence type="predicted"/>
<gene>
    <name evidence="2" type="ORF">EDD30_7182</name>
</gene>
<feature type="chain" id="PRO_5018052363" description="Ig-like domain-containing protein" evidence="1">
    <location>
        <begin position="23"/>
        <end position="235"/>
    </location>
</feature>
<evidence type="ECO:0000256" key="1">
    <source>
        <dbReference type="SAM" id="SignalP"/>
    </source>
</evidence>
<dbReference type="RefSeq" id="WP_123678691.1">
    <property type="nucleotide sequence ID" value="NZ_RJKL01000001.1"/>
</dbReference>
<name>A0A3N1GV11_9ACTN</name>